<feature type="compositionally biased region" description="Basic and acidic residues" evidence="1">
    <location>
        <begin position="1"/>
        <end position="10"/>
    </location>
</feature>
<evidence type="ECO:0000313" key="3">
    <source>
        <dbReference type="Proteomes" id="UP000287830"/>
    </source>
</evidence>
<evidence type="ECO:0000313" key="2">
    <source>
        <dbReference type="EMBL" id="GCD38270.1"/>
    </source>
</evidence>
<dbReference type="Proteomes" id="UP000287830">
    <property type="component" value="Unassembled WGS sequence"/>
</dbReference>
<evidence type="ECO:0000256" key="1">
    <source>
        <dbReference type="SAM" id="MobiDB-lite"/>
    </source>
</evidence>
<proteinExistence type="predicted"/>
<dbReference type="GeneID" id="95624834"/>
<feature type="region of interest" description="Disordered" evidence="1">
    <location>
        <begin position="1"/>
        <end position="48"/>
    </location>
</feature>
<reference evidence="2 3" key="1">
    <citation type="submission" date="2018-11" db="EMBL/GenBank/DDBJ databases">
        <title>Whole genome sequence of Streptomyces chrestomyceticus NBRC 13444(T).</title>
        <authorList>
            <person name="Komaki H."/>
            <person name="Tamura T."/>
        </authorList>
    </citation>
    <scope>NUCLEOTIDE SEQUENCE [LARGE SCALE GENOMIC DNA]</scope>
    <source>
        <strain evidence="2 3">NBRC 13444</strain>
    </source>
</reference>
<feature type="compositionally biased region" description="Basic and acidic residues" evidence="1">
    <location>
        <begin position="34"/>
        <end position="44"/>
    </location>
</feature>
<sequence length="71" mass="7571">MHAERERDQRGAAGRPVRPARDAAHTPTAQKAVAEPRPEPRAESRPLTAAQVVRLQQAAGNASVVQRLAAA</sequence>
<name>A0A7U9Q0V4_9ACTN</name>
<dbReference type="AlphaFoldDB" id="A0A7U9Q0V4"/>
<protein>
    <submittedName>
        <fullName evidence="2">Uncharacterized protein</fullName>
    </submittedName>
</protein>
<gene>
    <name evidence="2" type="ORF">OEIGOIKO_06082</name>
</gene>
<dbReference type="RefSeq" id="WP_125047511.1">
    <property type="nucleotide sequence ID" value="NZ_BHZC01000001.1"/>
</dbReference>
<dbReference type="EMBL" id="BHZC01000001">
    <property type="protein sequence ID" value="GCD38270.1"/>
    <property type="molecule type" value="Genomic_DNA"/>
</dbReference>
<organism evidence="2 3">
    <name type="scientific">Streptomyces chrestomyceticus JCM 4735</name>
    <dbReference type="NCBI Taxonomy" id="1306181"/>
    <lineage>
        <taxon>Bacteria</taxon>
        <taxon>Bacillati</taxon>
        <taxon>Actinomycetota</taxon>
        <taxon>Actinomycetes</taxon>
        <taxon>Kitasatosporales</taxon>
        <taxon>Streptomycetaceae</taxon>
        <taxon>Streptomyces</taxon>
    </lineage>
</organism>
<accession>A0A7U9Q0V4</accession>
<comment type="caution">
    <text evidence="2">The sequence shown here is derived from an EMBL/GenBank/DDBJ whole genome shotgun (WGS) entry which is preliminary data.</text>
</comment>